<dbReference type="HOGENOM" id="CLU_2736459_0_0_7"/>
<reference evidence="1 2" key="2">
    <citation type="journal article" date="2012" name="BMC Genomics">
        <title>The genome of Pelobacter carbinolicus reveals surprising metabolic capabilities and physiological features.</title>
        <authorList>
            <person name="Aklujkar M."/>
            <person name="Haveman S.A."/>
            <person name="Didonato R.Jr."/>
            <person name="Chertkov O."/>
            <person name="Han C.S."/>
            <person name="Land M.L."/>
            <person name="Brown P."/>
            <person name="Lovley D.R."/>
        </authorList>
    </citation>
    <scope>NUCLEOTIDE SEQUENCE [LARGE SCALE GENOMIC DNA]</scope>
    <source>
        <strain evidence="2">DSM 2380 / NBRC 103641 / GraBd1</strain>
    </source>
</reference>
<gene>
    <name evidence="1" type="ordered locus">Pcar_3385</name>
</gene>
<organism evidence="1 2">
    <name type="scientific">Syntrophotalea carbinolica (strain DSM 2380 / NBRC 103641 / GraBd1)</name>
    <name type="common">Pelobacter carbinolicus</name>
    <dbReference type="NCBI Taxonomy" id="338963"/>
    <lineage>
        <taxon>Bacteria</taxon>
        <taxon>Pseudomonadati</taxon>
        <taxon>Thermodesulfobacteriota</taxon>
        <taxon>Desulfuromonadia</taxon>
        <taxon>Desulfuromonadales</taxon>
        <taxon>Syntrophotaleaceae</taxon>
        <taxon>Syntrophotalea</taxon>
    </lineage>
</organism>
<dbReference type="EMBL" id="CP000142">
    <property type="protein sequence ID" value="ABI82000.1"/>
    <property type="molecule type" value="Genomic_DNA"/>
</dbReference>
<dbReference type="AlphaFoldDB" id="Q0C6D8"/>
<sequence length="71" mass="8615">MSIRFFFDSQTKAIIVLEGLAGRPVREICREYKIGEEQYRCWRKVFLQHSPRVFDWDFEDRCIEGGRQSKR</sequence>
<dbReference type="OrthoDB" id="9810844at2"/>
<evidence type="ECO:0008006" key="3">
    <source>
        <dbReference type="Google" id="ProtNLM"/>
    </source>
</evidence>
<evidence type="ECO:0000313" key="1">
    <source>
        <dbReference type="EMBL" id="ABI82000.1"/>
    </source>
</evidence>
<proteinExistence type="predicted"/>
<dbReference type="InterPro" id="IPR010921">
    <property type="entry name" value="Trp_repressor/repl_initiator"/>
</dbReference>
<dbReference type="SUPFAM" id="SSF48295">
    <property type="entry name" value="TrpR-like"/>
    <property type="match status" value="1"/>
</dbReference>
<reference evidence="2" key="1">
    <citation type="submission" date="2005-10" db="EMBL/GenBank/DDBJ databases">
        <title>Complete sequence of Pelobacter carbinolicus DSM 2380.</title>
        <authorList>
            <person name="Copeland A."/>
            <person name="Lucas S."/>
            <person name="Lapidus A."/>
            <person name="Barry K."/>
            <person name="Detter J.C."/>
            <person name="Glavina T."/>
            <person name="Hammon N."/>
            <person name="Israni S."/>
            <person name="Pitluck S."/>
            <person name="Chertkov O."/>
            <person name="Schmutz J."/>
            <person name="Larimer F."/>
            <person name="Land M."/>
            <person name="Kyrpides N."/>
            <person name="Ivanova N."/>
            <person name="Richardson P."/>
        </authorList>
    </citation>
    <scope>NUCLEOTIDE SEQUENCE [LARGE SCALE GENOMIC DNA]</scope>
    <source>
        <strain evidence="2">DSM 2380 / NBRC 103641 / GraBd1</strain>
    </source>
</reference>
<dbReference type="Proteomes" id="UP000002534">
    <property type="component" value="Chromosome"/>
</dbReference>
<accession>Q0C6D8</accession>
<dbReference type="STRING" id="338963.Pcar_3385"/>
<protein>
    <recommendedName>
        <fullName evidence="3">Transposase</fullName>
    </recommendedName>
</protein>
<dbReference type="KEGG" id="pca:Pcar_3385"/>
<keyword evidence="2" id="KW-1185">Reference proteome</keyword>
<name>Q0C6D8_SYNC1</name>
<dbReference type="GO" id="GO:0043565">
    <property type="term" value="F:sequence-specific DNA binding"/>
    <property type="evidence" value="ECO:0007669"/>
    <property type="project" value="InterPro"/>
</dbReference>
<evidence type="ECO:0000313" key="2">
    <source>
        <dbReference type="Proteomes" id="UP000002534"/>
    </source>
</evidence>